<comment type="caution">
    <text evidence="2">The sequence shown here is derived from an EMBL/GenBank/DDBJ whole genome shotgun (WGS) entry which is preliminary data.</text>
</comment>
<reference evidence="2" key="1">
    <citation type="submission" date="2020-06" db="EMBL/GenBank/DDBJ databases">
        <title>Characterization of fructooligosaccharide metabolism and fructooligosaccharide-degrading enzymes in human commensal butyrate producers.</title>
        <authorList>
            <person name="Tanno H."/>
            <person name="Fujii T."/>
            <person name="Hirano K."/>
            <person name="Maeno S."/>
            <person name="Tonozuka T."/>
            <person name="Sakamoto M."/>
            <person name="Ohkuma M."/>
            <person name="Tochio T."/>
            <person name="Endo A."/>
        </authorList>
    </citation>
    <scope>NUCLEOTIDE SEQUENCE</scope>
    <source>
        <strain evidence="2">JCM 31265</strain>
    </source>
</reference>
<evidence type="ECO:0000313" key="2">
    <source>
        <dbReference type="EMBL" id="GFO94257.1"/>
    </source>
</evidence>
<organism evidence="2 3">
    <name type="scientific">Coprococcus eutactus</name>
    <dbReference type="NCBI Taxonomy" id="33043"/>
    <lineage>
        <taxon>Bacteria</taxon>
        <taxon>Bacillati</taxon>
        <taxon>Bacillota</taxon>
        <taxon>Clostridia</taxon>
        <taxon>Lachnospirales</taxon>
        <taxon>Lachnospiraceae</taxon>
        <taxon>Coprococcus</taxon>
    </lineage>
</organism>
<name>A0AAI9K4E9_9FIRM</name>
<keyword evidence="1" id="KW-0472">Membrane</keyword>
<accession>A0AAI9K4E9</accession>
<evidence type="ECO:0000256" key="1">
    <source>
        <dbReference type="SAM" id="Phobius"/>
    </source>
</evidence>
<proteinExistence type="predicted"/>
<dbReference type="EMBL" id="BLYL01000006">
    <property type="protein sequence ID" value="GFO94257.1"/>
    <property type="molecule type" value="Genomic_DNA"/>
</dbReference>
<dbReference type="AlphaFoldDB" id="A0AAI9K4E9"/>
<feature type="transmembrane region" description="Helical" evidence="1">
    <location>
        <begin position="96"/>
        <end position="117"/>
    </location>
</feature>
<keyword evidence="1" id="KW-1133">Transmembrane helix</keyword>
<dbReference type="Proteomes" id="UP000660047">
    <property type="component" value="Unassembled WGS sequence"/>
</dbReference>
<sequence length="138" mass="15608">MCANSRYDILILDYTLGENNPERRILKVIIKRLELWENTTKLLGVKGMTANVIQVVASAATTAASTVTEATTEGKLDKIFQSSEKASELSYSIMNIIYILAAMIIVVAIFTVVLYIYKFIMNRRDPNYKKNDDTFLDD</sequence>
<keyword evidence="1" id="KW-0812">Transmembrane</keyword>
<evidence type="ECO:0000313" key="3">
    <source>
        <dbReference type="Proteomes" id="UP000660047"/>
    </source>
</evidence>
<protein>
    <submittedName>
        <fullName evidence="2">Uncharacterized protein</fullName>
    </submittedName>
</protein>
<gene>
    <name evidence="2" type="ORF">COEU31_13030</name>
</gene>